<dbReference type="OrthoDB" id="203824at2759"/>
<feature type="domain" description="Carbohydrate kinase FGGY C-terminal" evidence="1">
    <location>
        <begin position="20"/>
        <end position="91"/>
    </location>
</feature>
<keyword evidence="2" id="KW-0808">Transferase</keyword>
<dbReference type="Gene3D" id="3.30.420.40">
    <property type="match status" value="1"/>
</dbReference>
<dbReference type="InterPro" id="IPR018485">
    <property type="entry name" value="FGGY_C"/>
</dbReference>
<evidence type="ECO:0000313" key="3">
    <source>
        <dbReference type="Proteomes" id="UP000590412"/>
    </source>
</evidence>
<sequence length="157" mass="17657">MIIDNPNGPFGLIINTITLESLLAEYSLIMEFLVFQARQLFEPLSINSLFVSGSQCKNDLFLQLLASVCNVTVTKIDANCCPGAAKMGRVAHLCQQGWTYDDAFDEVTRSGTATKMVHPGDYNSLSSLKDELALLLVKYEIYLDMEDEQRQYRNMMN</sequence>
<gene>
    <name evidence="2" type="ORF">FOB60_004370</name>
</gene>
<dbReference type="Pfam" id="PF02782">
    <property type="entry name" value="FGGY_C"/>
    <property type="match status" value="1"/>
</dbReference>
<dbReference type="Proteomes" id="UP000590412">
    <property type="component" value="Unassembled WGS sequence"/>
</dbReference>
<dbReference type="SUPFAM" id="SSF53067">
    <property type="entry name" value="Actin-like ATPase domain"/>
    <property type="match status" value="1"/>
</dbReference>
<comment type="caution">
    <text evidence="2">The sequence shown here is derived from an EMBL/GenBank/DDBJ whole genome shotgun (WGS) entry which is preliminary data.</text>
</comment>
<keyword evidence="2" id="KW-0418">Kinase</keyword>
<dbReference type="GO" id="GO:0019150">
    <property type="term" value="F:D-ribulokinase activity"/>
    <property type="evidence" value="ECO:0007669"/>
    <property type="project" value="TreeGrafter"/>
</dbReference>
<proteinExistence type="predicted"/>
<dbReference type="GO" id="GO:0019321">
    <property type="term" value="P:pentose metabolic process"/>
    <property type="evidence" value="ECO:0007669"/>
    <property type="project" value="TreeGrafter"/>
</dbReference>
<protein>
    <submittedName>
        <fullName evidence="2">FGGY of carbohydrate kinase, C-terminal domain family protein</fullName>
    </submittedName>
</protein>
<dbReference type="EMBL" id="JABWAB010000006">
    <property type="protein sequence ID" value="KAF6048987.1"/>
    <property type="molecule type" value="Genomic_DNA"/>
</dbReference>
<evidence type="ECO:0000259" key="1">
    <source>
        <dbReference type="Pfam" id="PF02782"/>
    </source>
</evidence>
<dbReference type="GO" id="GO:0005737">
    <property type="term" value="C:cytoplasm"/>
    <property type="evidence" value="ECO:0007669"/>
    <property type="project" value="TreeGrafter"/>
</dbReference>
<name>A0A8X7NK60_CANPA</name>
<reference evidence="2" key="1">
    <citation type="submission" date="2020-03" db="EMBL/GenBank/DDBJ databases">
        <title>FDA dAtabase for Regulatory Grade micrObial Sequences (FDA-ARGOS): Supporting development and validation of Infectious Disease Dx tests.</title>
        <authorList>
            <person name="Campos J."/>
            <person name="Goldberg B."/>
            <person name="Tallon L."/>
            <person name="Sadzewicz L."/>
            <person name="Vavikolanu K."/>
            <person name="Mehta A."/>
            <person name="Aluvathingal J."/>
            <person name="Nadendla S."/>
            <person name="Nandy P."/>
            <person name="Geyer C."/>
            <person name="Yan Y."/>
            <person name="Sichtig H."/>
        </authorList>
    </citation>
    <scope>NUCLEOTIDE SEQUENCE [LARGE SCALE GENOMIC DNA]</scope>
    <source>
        <strain evidence="2">FDAARGOS_652</strain>
    </source>
</reference>
<accession>A0A8X7NK60</accession>
<organism evidence="2 3">
    <name type="scientific">Candida parapsilosis</name>
    <name type="common">Yeast</name>
    <dbReference type="NCBI Taxonomy" id="5480"/>
    <lineage>
        <taxon>Eukaryota</taxon>
        <taxon>Fungi</taxon>
        <taxon>Dikarya</taxon>
        <taxon>Ascomycota</taxon>
        <taxon>Saccharomycotina</taxon>
        <taxon>Pichiomycetes</taxon>
        <taxon>Debaryomycetaceae</taxon>
        <taxon>Candida/Lodderomyces clade</taxon>
        <taxon>Candida</taxon>
    </lineage>
</organism>
<dbReference type="AlphaFoldDB" id="A0A8X7NK60"/>
<dbReference type="PANTHER" id="PTHR43435">
    <property type="entry name" value="RIBULOKINASE"/>
    <property type="match status" value="1"/>
</dbReference>
<evidence type="ECO:0000313" key="2">
    <source>
        <dbReference type="EMBL" id="KAF6048987.1"/>
    </source>
</evidence>
<dbReference type="PANTHER" id="PTHR43435:SF1">
    <property type="entry name" value="PROTEIN MPA43"/>
    <property type="match status" value="1"/>
</dbReference>
<dbReference type="InterPro" id="IPR043129">
    <property type="entry name" value="ATPase_NBD"/>
</dbReference>